<evidence type="ECO:0000313" key="2">
    <source>
        <dbReference type="EMBL" id="SFP66422.1"/>
    </source>
</evidence>
<dbReference type="STRING" id="1884432.SAMN05518683_10871"/>
<dbReference type="Proteomes" id="UP000198892">
    <property type="component" value="Unassembled WGS sequence"/>
</dbReference>
<evidence type="ECO:0000256" key="1">
    <source>
        <dbReference type="SAM" id="SignalP"/>
    </source>
</evidence>
<gene>
    <name evidence="2" type="ORF">SAMN05518683_10871</name>
</gene>
<protein>
    <recommendedName>
        <fullName evidence="4">DUF3139 domain-containing protein</fullName>
    </recommendedName>
</protein>
<evidence type="ECO:0000313" key="3">
    <source>
        <dbReference type="Proteomes" id="UP000198892"/>
    </source>
</evidence>
<keyword evidence="3" id="KW-1185">Reference proteome</keyword>
<accession>A0A1I5S6U2</accession>
<organism evidence="2 3">
    <name type="scientific">Salibacterium halotolerans</name>
    <dbReference type="NCBI Taxonomy" id="1884432"/>
    <lineage>
        <taxon>Bacteria</taxon>
        <taxon>Bacillati</taxon>
        <taxon>Bacillota</taxon>
        <taxon>Bacilli</taxon>
        <taxon>Bacillales</taxon>
        <taxon>Bacillaceae</taxon>
    </lineage>
</organism>
<feature type="signal peptide" evidence="1">
    <location>
        <begin position="1"/>
        <end position="20"/>
    </location>
</feature>
<sequence>MTISKKALVFFISASFAAGAVLTNLNSLRGMKSAGWEKLNRMEIDHVKEEYLEDNSDILSFEYLDGDIYFLETEESQYLVKMTRGFEDNKQGIYYEYYSLQSSSAFVSTRTGLLKLPFWKSIYPVPDTYQKSIEKQERP</sequence>
<feature type="chain" id="PRO_5039625031" description="DUF3139 domain-containing protein" evidence="1">
    <location>
        <begin position="21"/>
        <end position="139"/>
    </location>
</feature>
<evidence type="ECO:0008006" key="4">
    <source>
        <dbReference type="Google" id="ProtNLM"/>
    </source>
</evidence>
<dbReference type="AlphaFoldDB" id="A0A1I5S6U2"/>
<dbReference type="RefSeq" id="WP_093336783.1">
    <property type="nucleotide sequence ID" value="NZ_FOXD01000008.1"/>
</dbReference>
<reference evidence="3" key="1">
    <citation type="submission" date="2016-10" db="EMBL/GenBank/DDBJ databases">
        <authorList>
            <person name="Varghese N."/>
            <person name="Submissions S."/>
        </authorList>
    </citation>
    <scope>NUCLEOTIDE SEQUENCE [LARGE SCALE GENOMIC DNA]</scope>
    <source>
        <strain evidence="3">S7</strain>
    </source>
</reference>
<name>A0A1I5S6U2_9BACI</name>
<keyword evidence="1" id="KW-0732">Signal</keyword>
<dbReference type="EMBL" id="FOXD01000008">
    <property type="protein sequence ID" value="SFP66422.1"/>
    <property type="molecule type" value="Genomic_DNA"/>
</dbReference>
<proteinExistence type="predicted"/>